<dbReference type="AlphaFoldDB" id="A0A433UI19"/>
<evidence type="ECO:0000313" key="3">
    <source>
        <dbReference type="Proteomes" id="UP000271624"/>
    </source>
</evidence>
<feature type="transmembrane region" description="Helical" evidence="1">
    <location>
        <begin position="41"/>
        <end position="64"/>
    </location>
</feature>
<sequence length="71" mass="8060">MRDPVEILSVGGVVTTVHTPVVVFLTLYLNRKQLPESLQPGWFSLIFMILSGLFFTGFAILYFLDLFGMDF</sequence>
<proteinExistence type="predicted"/>
<dbReference type="EMBL" id="RSCL01000058">
    <property type="protein sequence ID" value="RUS93459.1"/>
    <property type="molecule type" value="Genomic_DNA"/>
</dbReference>
<reference evidence="2" key="2">
    <citation type="journal article" date="2019" name="Genome Biol. Evol.">
        <title>Day and night: Metabolic profiles and evolutionary relationships of six axenic non-marine cyanobacteria.</title>
        <authorList>
            <person name="Will S.E."/>
            <person name="Henke P."/>
            <person name="Boedeker C."/>
            <person name="Huang S."/>
            <person name="Brinkmann H."/>
            <person name="Rohde M."/>
            <person name="Jarek M."/>
            <person name="Friedl T."/>
            <person name="Seufert S."/>
            <person name="Schumacher M."/>
            <person name="Overmann J."/>
            <person name="Neumann-Schaal M."/>
            <person name="Petersen J."/>
        </authorList>
    </citation>
    <scope>NUCLEOTIDE SEQUENCE [LARGE SCALE GENOMIC DNA]</scope>
    <source>
        <strain evidence="2">PCC 7102</strain>
    </source>
</reference>
<comment type="caution">
    <text evidence="2">The sequence shown here is derived from an EMBL/GenBank/DDBJ whole genome shotgun (WGS) entry which is preliminary data.</text>
</comment>
<organism evidence="2 3">
    <name type="scientific">Dulcicalothrix desertica PCC 7102</name>
    <dbReference type="NCBI Taxonomy" id="232991"/>
    <lineage>
        <taxon>Bacteria</taxon>
        <taxon>Bacillati</taxon>
        <taxon>Cyanobacteriota</taxon>
        <taxon>Cyanophyceae</taxon>
        <taxon>Nostocales</taxon>
        <taxon>Calotrichaceae</taxon>
        <taxon>Dulcicalothrix</taxon>
    </lineage>
</organism>
<dbReference type="RefSeq" id="WP_233787710.1">
    <property type="nucleotide sequence ID" value="NZ_RSCL01000058.1"/>
</dbReference>
<protein>
    <submittedName>
        <fullName evidence="2">Uncharacterized protein</fullName>
    </submittedName>
</protein>
<evidence type="ECO:0000256" key="1">
    <source>
        <dbReference type="SAM" id="Phobius"/>
    </source>
</evidence>
<keyword evidence="1" id="KW-0812">Transmembrane</keyword>
<accession>A0A433UI19</accession>
<dbReference type="Proteomes" id="UP000271624">
    <property type="component" value="Unassembled WGS sequence"/>
</dbReference>
<keyword evidence="1" id="KW-0472">Membrane</keyword>
<keyword evidence="1" id="KW-1133">Transmembrane helix</keyword>
<reference evidence="2" key="1">
    <citation type="submission" date="2018-12" db="EMBL/GenBank/DDBJ databases">
        <authorList>
            <person name="Will S."/>
            <person name="Neumann-Schaal M."/>
            <person name="Henke P."/>
        </authorList>
    </citation>
    <scope>NUCLEOTIDE SEQUENCE</scope>
    <source>
        <strain evidence="2">PCC 7102</strain>
    </source>
</reference>
<gene>
    <name evidence="2" type="ORF">DSM106972_096080</name>
</gene>
<evidence type="ECO:0000313" key="2">
    <source>
        <dbReference type="EMBL" id="RUS93459.1"/>
    </source>
</evidence>
<keyword evidence="3" id="KW-1185">Reference proteome</keyword>
<feature type="transmembrane region" description="Helical" evidence="1">
    <location>
        <begin position="7"/>
        <end position="29"/>
    </location>
</feature>
<name>A0A433UI19_9CYAN</name>